<dbReference type="PANTHER" id="PTHR40254:SF1">
    <property type="entry name" value="BLR0577 PROTEIN"/>
    <property type="match status" value="1"/>
</dbReference>
<dbReference type="InterPro" id="IPR036188">
    <property type="entry name" value="FAD/NAD-bd_sf"/>
</dbReference>
<dbReference type="RefSeq" id="WP_191173810.1">
    <property type="nucleotide sequence ID" value="NZ_JACWMW010000001.1"/>
</dbReference>
<protein>
    <submittedName>
        <fullName evidence="2">FAD/NAD(P)-binding protein</fullName>
    </submittedName>
</protein>
<evidence type="ECO:0000313" key="2">
    <source>
        <dbReference type="EMBL" id="MBD1383897.1"/>
    </source>
</evidence>
<evidence type="ECO:0000259" key="1">
    <source>
        <dbReference type="Pfam" id="PF13454"/>
    </source>
</evidence>
<dbReference type="Pfam" id="PF13454">
    <property type="entry name" value="NAD_binding_9"/>
    <property type="match status" value="1"/>
</dbReference>
<sequence length="569" mass="63696">MKNKKRIAILGGGPSGLFMFKRLVDAGRTDIAIAVFEKKQELGAGMPYSTEGAGTEHITNVSGNEIPELVTSIAEWIKTAPKALLDKFSITPELFNDYKVLPRLLFGQYLAAQFALLQQKADEAGIEYTIHYNSPVTDIIDLPEQNLVRVKIAGGSSFEFEQAVICTGHNWPVKHEGKVPGWFDSPYPPTKLGLQLNHAVAIKGASLTAVDAVRTLARHNGVYFKNKAGKLIYQLSPNSEGFKIVMHSRHGMLPAVRFHLEDSHLQNDSLLTDDEIEAHIKGNNGFLSLDFIFEKDFKDPIRQKQPVFYDYIKNMGMEEFVGAMMALREQADPFELMKVEYEEAARSIKKHESIYWKEMLGVLSFAMNYPAKHFSAEDMQRLQKTLLPLISIVIAYIPQSSCEEFFALHDAGLLELVDVGNDSDAEPDRKGGANYYYIDGNGKKQSTHYKTYVDCSGQPHLSYDDFPYESLRVAHVISPAKLKFRDAASGKKAMQHNKHTVTEDEGKYYLKVPGITINDDFQPVAGLGEVTNRLYVMAVPYIGGYNPDYSGLDFCERASDTIAESIFKT</sequence>
<evidence type="ECO:0000313" key="3">
    <source>
        <dbReference type="Proteomes" id="UP000618754"/>
    </source>
</evidence>
<gene>
    <name evidence="2" type="ORF">IDJ75_01285</name>
</gene>
<dbReference type="Proteomes" id="UP000618754">
    <property type="component" value="Unassembled WGS sequence"/>
</dbReference>
<keyword evidence="3" id="KW-1185">Reference proteome</keyword>
<dbReference type="Gene3D" id="3.50.50.60">
    <property type="entry name" value="FAD/NAD(P)-binding domain"/>
    <property type="match status" value="1"/>
</dbReference>
<organism evidence="2 3">
    <name type="scientific">Mucilaginibacter rigui</name>
    <dbReference type="NCBI Taxonomy" id="534635"/>
    <lineage>
        <taxon>Bacteria</taxon>
        <taxon>Pseudomonadati</taxon>
        <taxon>Bacteroidota</taxon>
        <taxon>Sphingobacteriia</taxon>
        <taxon>Sphingobacteriales</taxon>
        <taxon>Sphingobacteriaceae</taxon>
        <taxon>Mucilaginibacter</taxon>
    </lineage>
</organism>
<reference evidence="2 3" key="1">
    <citation type="submission" date="2020-09" db="EMBL/GenBank/DDBJ databases">
        <title>Novel species of Mucilaginibacter isolated from a glacier on the Tibetan Plateau.</title>
        <authorList>
            <person name="Liu Q."/>
            <person name="Xin Y.-H."/>
        </authorList>
    </citation>
    <scope>NUCLEOTIDE SEQUENCE [LARGE SCALE GENOMIC DNA]</scope>
    <source>
        <strain evidence="2 3">CGMCC 1.13878</strain>
    </source>
</reference>
<feature type="domain" description="FAD-dependent urate hydroxylase HpyO/Asp monooxygenase CreE-like FAD/NAD(P)-binding" evidence="1">
    <location>
        <begin position="8"/>
        <end position="169"/>
    </location>
</feature>
<dbReference type="PANTHER" id="PTHR40254">
    <property type="entry name" value="BLR0577 PROTEIN"/>
    <property type="match status" value="1"/>
</dbReference>
<dbReference type="EMBL" id="JACWMW010000001">
    <property type="protein sequence ID" value="MBD1383897.1"/>
    <property type="molecule type" value="Genomic_DNA"/>
</dbReference>
<name>A0ABR7X2A4_9SPHI</name>
<proteinExistence type="predicted"/>
<dbReference type="SUPFAM" id="SSF51905">
    <property type="entry name" value="FAD/NAD(P)-binding domain"/>
    <property type="match status" value="1"/>
</dbReference>
<dbReference type="InterPro" id="IPR038732">
    <property type="entry name" value="HpyO/CreE_NAD-binding"/>
</dbReference>
<dbReference type="InterPro" id="IPR052189">
    <property type="entry name" value="L-asp_N-monooxygenase_NS-form"/>
</dbReference>
<accession>A0ABR7X2A4</accession>
<comment type="caution">
    <text evidence="2">The sequence shown here is derived from an EMBL/GenBank/DDBJ whole genome shotgun (WGS) entry which is preliminary data.</text>
</comment>